<name>A0A562U4Q4_9SPHI</name>
<proteinExistence type="predicted"/>
<keyword evidence="2" id="KW-0472">Membrane</keyword>
<dbReference type="PANTHER" id="PTHR33619:SF3">
    <property type="entry name" value="POLYSACCHARIDE EXPORT PROTEIN GFCE-RELATED"/>
    <property type="match status" value="1"/>
</dbReference>
<organism evidence="5 6">
    <name type="scientific">Mucilaginibacter frigoritolerans</name>
    <dbReference type="NCBI Taxonomy" id="652788"/>
    <lineage>
        <taxon>Bacteria</taxon>
        <taxon>Pseudomonadati</taxon>
        <taxon>Bacteroidota</taxon>
        <taxon>Sphingobacteriia</taxon>
        <taxon>Sphingobacteriales</taxon>
        <taxon>Sphingobacteriaceae</taxon>
        <taxon>Mucilaginibacter</taxon>
    </lineage>
</organism>
<keyword evidence="2" id="KW-0812">Transmembrane</keyword>
<evidence type="ECO:0000259" key="3">
    <source>
        <dbReference type="Pfam" id="PF02563"/>
    </source>
</evidence>
<dbReference type="Gene3D" id="3.30.1950.10">
    <property type="entry name" value="wza like domain"/>
    <property type="match status" value="1"/>
</dbReference>
<dbReference type="OrthoDB" id="662756at2"/>
<evidence type="ECO:0000313" key="5">
    <source>
        <dbReference type="EMBL" id="TWJ00802.1"/>
    </source>
</evidence>
<dbReference type="PANTHER" id="PTHR33619">
    <property type="entry name" value="POLYSACCHARIDE EXPORT PROTEIN GFCE-RELATED"/>
    <property type="match status" value="1"/>
</dbReference>
<dbReference type="GO" id="GO:0015159">
    <property type="term" value="F:polysaccharide transmembrane transporter activity"/>
    <property type="evidence" value="ECO:0007669"/>
    <property type="project" value="InterPro"/>
</dbReference>
<feature type="domain" description="Polysaccharide export protein N-terminal" evidence="3">
    <location>
        <begin position="51"/>
        <end position="156"/>
    </location>
</feature>
<evidence type="ECO:0000259" key="4">
    <source>
        <dbReference type="Pfam" id="PF10531"/>
    </source>
</evidence>
<dbReference type="Pfam" id="PF02563">
    <property type="entry name" value="Poly_export"/>
    <property type="match status" value="1"/>
</dbReference>
<dbReference type="EMBL" id="VLLI01000005">
    <property type="protein sequence ID" value="TWJ00802.1"/>
    <property type="molecule type" value="Genomic_DNA"/>
</dbReference>
<protein>
    <submittedName>
        <fullName evidence="5">Polysaccharide export outer membrane protein</fullName>
    </submittedName>
</protein>
<reference evidence="5 6" key="1">
    <citation type="submission" date="2019-07" db="EMBL/GenBank/DDBJ databases">
        <title>Genomic Encyclopedia of Archaeal and Bacterial Type Strains, Phase II (KMG-II): from individual species to whole genera.</title>
        <authorList>
            <person name="Goeker M."/>
        </authorList>
    </citation>
    <scope>NUCLEOTIDE SEQUENCE [LARGE SCALE GENOMIC DNA]</scope>
    <source>
        <strain evidence="5 6">ATCC BAA-1854</strain>
    </source>
</reference>
<dbReference type="Pfam" id="PF10531">
    <property type="entry name" value="SLBB"/>
    <property type="match status" value="1"/>
</dbReference>
<evidence type="ECO:0000256" key="1">
    <source>
        <dbReference type="ARBA" id="ARBA00022729"/>
    </source>
</evidence>
<sequence>MKFTKNSLYFPLTVFIVMLTMNSCVNSKRLAYFNNIPRDTTVQMQAIPKLFKINKNDLLQITIESLDVQAMAVFNQTSVSTTSTGTLPSAATANASGASSGGSMTGNLVDEKGYITLPLLGIIKAEGLTKEELAEEIKKEFIDKKIVLDPIVTIRVLNYKITILGEVNHPGVIPVPNEKITLPEALGLAGDLTVYGRRDNALLVRMVGNKLVYKRFSLNNDQIFDKDLYYLQNNDLIYIEGNKAKAGLSERSTQTIPIFLSALSLLAVILTLAIRK</sequence>
<keyword evidence="2" id="KW-1133">Transmembrane helix</keyword>
<dbReference type="InterPro" id="IPR019554">
    <property type="entry name" value="Soluble_ligand-bd"/>
</dbReference>
<accession>A0A562U4Q4</accession>
<dbReference type="InterPro" id="IPR003715">
    <property type="entry name" value="Poly_export_N"/>
</dbReference>
<dbReference type="AlphaFoldDB" id="A0A562U4Q4"/>
<gene>
    <name evidence="5" type="ORF">JN11_02061</name>
</gene>
<comment type="caution">
    <text evidence="5">The sequence shown here is derived from an EMBL/GenBank/DDBJ whole genome shotgun (WGS) entry which is preliminary data.</text>
</comment>
<feature type="transmembrane region" description="Helical" evidence="2">
    <location>
        <begin position="256"/>
        <end position="274"/>
    </location>
</feature>
<keyword evidence="6" id="KW-1185">Reference proteome</keyword>
<evidence type="ECO:0000313" key="6">
    <source>
        <dbReference type="Proteomes" id="UP000317010"/>
    </source>
</evidence>
<feature type="domain" description="Soluble ligand binding" evidence="4">
    <location>
        <begin position="160"/>
        <end position="206"/>
    </location>
</feature>
<keyword evidence="1" id="KW-0732">Signal</keyword>
<evidence type="ECO:0000256" key="2">
    <source>
        <dbReference type="SAM" id="Phobius"/>
    </source>
</evidence>
<dbReference type="InterPro" id="IPR049712">
    <property type="entry name" value="Poly_export"/>
</dbReference>
<dbReference type="Proteomes" id="UP000317010">
    <property type="component" value="Unassembled WGS sequence"/>
</dbReference>